<dbReference type="AlphaFoldDB" id="A0A6A6B711"/>
<organism evidence="2 3">
    <name type="scientific">Aplosporella prunicola CBS 121167</name>
    <dbReference type="NCBI Taxonomy" id="1176127"/>
    <lineage>
        <taxon>Eukaryota</taxon>
        <taxon>Fungi</taxon>
        <taxon>Dikarya</taxon>
        <taxon>Ascomycota</taxon>
        <taxon>Pezizomycotina</taxon>
        <taxon>Dothideomycetes</taxon>
        <taxon>Dothideomycetes incertae sedis</taxon>
        <taxon>Botryosphaeriales</taxon>
        <taxon>Aplosporellaceae</taxon>
        <taxon>Aplosporella</taxon>
    </lineage>
</organism>
<dbReference type="RefSeq" id="XP_033394304.1">
    <property type="nucleotide sequence ID" value="XM_033547279.1"/>
</dbReference>
<sequence>MPVIIGISAMRPRPDSGTARPATASIPYPRHATTTTTTMSMTPTNDDPSLSSHHQDPRTPRTPPSPPTTGRSQVYLRASLPRPRTRESAPTARIAPNWDVPIAR</sequence>
<dbReference type="EMBL" id="ML995496">
    <property type="protein sequence ID" value="KAF2138591.1"/>
    <property type="molecule type" value="Genomic_DNA"/>
</dbReference>
<feature type="compositionally biased region" description="Low complexity" evidence="1">
    <location>
        <begin position="33"/>
        <end position="44"/>
    </location>
</feature>
<accession>A0A6A6B711</accession>
<evidence type="ECO:0000256" key="1">
    <source>
        <dbReference type="SAM" id="MobiDB-lite"/>
    </source>
</evidence>
<evidence type="ECO:0000313" key="2">
    <source>
        <dbReference type="EMBL" id="KAF2138591.1"/>
    </source>
</evidence>
<reference evidence="2" key="1">
    <citation type="journal article" date="2020" name="Stud. Mycol.">
        <title>101 Dothideomycetes genomes: a test case for predicting lifestyles and emergence of pathogens.</title>
        <authorList>
            <person name="Haridas S."/>
            <person name="Albert R."/>
            <person name="Binder M."/>
            <person name="Bloem J."/>
            <person name="Labutti K."/>
            <person name="Salamov A."/>
            <person name="Andreopoulos B."/>
            <person name="Baker S."/>
            <person name="Barry K."/>
            <person name="Bills G."/>
            <person name="Bluhm B."/>
            <person name="Cannon C."/>
            <person name="Castanera R."/>
            <person name="Culley D."/>
            <person name="Daum C."/>
            <person name="Ezra D."/>
            <person name="Gonzalez J."/>
            <person name="Henrissat B."/>
            <person name="Kuo A."/>
            <person name="Liang C."/>
            <person name="Lipzen A."/>
            <person name="Lutzoni F."/>
            <person name="Magnuson J."/>
            <person name="Mondo S."/>
            <person name="Nolan M."/>
            <person name="Ohm R."/>
            <person name="Pangilinan J."/>
            <person name="Park H.-J."/>
            <person name="Ramirez L."/>
            <person name="Alfaro M."/>
            <person name="Sun H."/>
            <person name="Tritt A."/>
            <person name="Yoshinaga Y."/>
            <person name="Zwiers L.-H."/>
            <person name="Turgeon B."/>
            <person name="Goodwin S."/>
            <person name="Spatafora J."/>
            <person name="Crous P."/>
            <person name="Grigoriev I."/>
        </authorList>
    </citation>
    <scope>NUCLEOTIDE SEQUENCE</scope>
    <source>
        <strain evidence="2">CBS 121167</strain>
    </source>
</reference>
<feature type="region of interest" description="Disordered" evidence="1">
    <location>
        <begin position="1"/>
        <end position="104"/>
    </location>
</feature>
<dbReference type="GeneID" id="54304786"/>
<proteinExistence type="predicted"/>
<evidence type="ECO:0000313" key="3">
    <source>
        <dbReference type="Proteomes" id="UP000799438"/>
    </source>
</evidence>
<dbReference type="Proteomes" id="UP000799438">
    <property type="component" value="Unassembled WGS sequence"/>
</dbReference>
<gene>
    <name evidence="2" type="ORF">K452DRAFT_88765</name>
</gene>
<name>A0A6A6B711_9PEZI</name>
<protein>
    <submittedName>
        <fullName evidence="2">Uncharacterized protein</fullName>
    </submittedName>
</protein>
<keyword evidence="3" id="KW-1185">Reference proteome</keyword>